<keyword evidence="10" id="KW-0548">Nucleotidyltransferase</keyword>
<dbReference type="GO" id="GO:0005737">
    <property type="term" value="C:cytoplasm"/>
    <property type="evidence" value="ECO:0007669"/>
    <property type="project" value="UniProtKB-SubCell"/>
</dbReference>
<comment type="function">
    <text evidence="33">Nucleocapsid protein p11 (NC) forms the nucleocore that coats the retro-elements dimeric RNA. Binds these RNAs through its zinc fingers. Promotes primer tRNA(i)-Met annealing to the multipartite primer-binding site (PBS), dimerization of Ty3 RNA and initiation of reverse transcription.</text>
</comment>
<evidence type="ECO:0000256" key="14">
    <source>
        <dbReference type="ARBA" id="ARBA00022750"/>
    </source>
</evidence>
<dbReference type="GO" id="GO:0008270">
    <property type="term" value="F:zinc ion binding"/>
    <property type="evidence" value="ECO:0007669"/>
    <property type="project" value="UniProtKB-KW"/>
</dbReference>
<dbReference type="GO" id="GO:0004190">
    <property type="term" value="F:aspartic-type endopeptidase activity"/>
    <property type="evidence" value="ECO:0007669"/>
    <property type="project" value="UniProtKB-KW"/>
</dbReference>
<dbReference type="PROSITE" id="PS50175">
    <property type="entry name" value="ASP_PROT_RETROV"/>
    <property type="match status" value="1"/>
</dbReference>
<dbReference type="InterPro" id="IPR036397">
    <property type="entry name" value="RNaseH_sf"/>
</dbReference>
<name>A0A147BR19_IXORI</name>
<comment type="function">
    <text evidence="32">Integrase (IN) targets the VLP to the nucleus, where a subparticle preintegration complex (PIC) containing at least integrase and the newly synthesized dsDNA copy of the retrotransposon must transit the nuclear membrane. Once in the nucleus, integrase performs the integration of the dsDNA into the host genome.</text>
</comment>
<dbReference type="InterPro" id="IPR050951">
    <property type="entry name" value="Retrovirus_Pol_polyprotein"/>
</dbReference>
<dbReference type="GO" id="GO:0075523">
    <property type="term" value="P:viral translational frameshifting"/>
    <property type="evidence" value="ECO:0007669"/>
    <property type="project" value="UniProtKB-KW"/>
</dbReference>
<dbReference type="GO" id="GO:0005634">
    <property type="term" value="C:nucleus"/>
    <property type="evidence" value="ECO:0007669"/>
    <property type="project" value="UniProtKB-SubCell"/>
</dbReference>
<dbReference type="InterPro" id="IPR000477">
    <property type="entry name" value="RT_dom"/>
</dbReference>
<dbReference type="GO" id="GO:0004523">
    <property type="term" value="F:RNA-DNA hybrid ribonuclease activity"/>
    <property type="evidence" value="ECO:0007669"/>
    <property type="project" value="UniProtKB-EC"/>
</dbReference>
<evidence type="ECO:0000256" key="13">
    <source>
        <dbReference type="ARBA" id="ARBA00022741"/>
    </source>
</evidence>
<dbReference type="GO" id="GO:0005524">
    <property type="term" value="F:ATP binding"/>
    <property type="evidence" value="ECO:0007669"/>
    <property type="project" value="UniProtKB-KW"/>
</dbReference>
<evidence type="ECO:0000256" key="21">
    <source>
        <dbReference type="ARBA" id="ARBA00022842"/>
    </source>
</evidence>
<keyword evidence="25" id="KW-0239">DNA-directed DNA polymerase</keyword>
<evidence type="ECO:0000256" key="17">
    <source>
        <dbReference type="ARBA" id="ARBA00022771"/>
    </source>
</evidence>
<dbReference type="FunFam" id="3.30.70.270:FF:000026">
    <property type="entry name" value="Transposon Ty3-G Gag-Pol polyprotein"/>
    <property type="match status" value="1"/>
</dbReference>
<evidence type="ECO:0000256" key="12">
    <source>
        <dbReference type="ARBA" id="ARBA00022723"/>
    </source>
</evidence>
<feature type="domain" description="Peptidase A2" evidence="38">
    <location>
        <begin position="10"/>
        <end position="90"/>
    </location>
</feature>
<dbReference type="GO" id="GO:0006310">
    <property type="term" value="P:DNA recombination"/>
    <property type="evidence" value="ECO:0007669"/>
    <property type="project" value="UniProtKB-KW"/>
</dbReference>
<dbReference type="GO" id="GO:0003723">
    <property type="term" value="F:RNA binding"/>
    <property type="evidence" value="ECO:0007669"/>
    <property type="project" value="UniProtKB-KW"/>
</dbReference>
<dbReference type="InterPro" id="IPR001995">
    <property type="entry name" value="Peptidase_A2_cat"/>
</dbReference>
<comment type="subunit">
    <text evidence="35">The protease is a homodimer, whose active site consists of two apposed aspartic acid residues.</text>
</comment>
<keyword evidence="30" id="KW-0511">Multifunctional enzyme</keyword>
<evidence type="ECO:0000256" key="2">
    <source>
        <dbReference type="ARBA" id="ARBA00002180"/>
    </source>
</evidence>
<protein>
    <recommendedName>
        <fullName evidence="5">RNA-directed DNA polymerase</fullName>
        <ecNumber evidence="5">2.7.7.49</ecNumber>
    </recommendedName>
    <alternativeName>
        <fullName evidence="36">Gag3-Pol3</fullName>
    </alternativeName>
</protein>
<keyword evidence="16" id="KW-0255">Endonuclease</keyword>
<dbReference type="PANTHER" id="PTHR37984:SF5">
    <property type="entry name" value="PROTEIN NYNRIN-LIKE"/>
    <property type="match status" value="1"/>
</dbReference>
<dbReference type="InterPro" id="IPR001584">
    <property type="entry name" value="Integrase_cat-core"/>
</dbReference>
<dbReference type="CDD" id="cd00303">
    <property type="entry name" value="retropepsin_like"/>
    <property type="match status" value="1"/>
</dbReference>
<keyword evidence="22" id="KW-0694">RNA-binding</keyword>
<comment type="catalytic activity">
    <reaction evidence="1">
        <text>Endonucleolytic cleavage to 5'-phosphomonoester.</text>
        <dbReference type="EC" id="3.1.26.4"/>
    </reaction>
</comment>
<dbReference type="Gene3D" id="3.30.70.270">
    <property type="match status" value="2"/>
</dbReference>
<evidence type="ECO:0000256" key="28">
    <source>
        <dbReference type="ARBA" id="ARBA00023172"/>
    </source>
</evidence>
<accession>A0A147BR19</accession>
<evidence type="ECO:0000256" key="32">
    <source>
        <dbReference type="ARBA" id="ARBA00025615"/>
    </source>
</evidence>
<evidence type="ECO:0000256" key="15">
    <source>
        <dbReference type="ARBA" id="ARBA00022758"/>
    </source>
</evidence>
<evidence type="ECO:0000256" key="37">
    <source>
        <dbReference type="SAM" id="SignalP"/>
    </source>
</evidence>
<evidence type="ECO:0000256" key="5">
    <source>
        <dbReference type="ARBA" id="ARBA00012493"/>
    </source>
</evidence>
<sequence length="861" mass="95425">MTVSVLGVPLAALLDTGAGVSLIGDVVFELCKSRKVKLRCSSTLLQLASGAPTKAAGAVRLRISFDGKTRRQRFLYLPALSVPIILGRDFIAGEKLSLDFAAGGYRLGDQPHVTPFTRCEDCVTGATLPAHYTARPAAVLPGGIRDALNACPATSSQKQQLESILQPFAAMFTETPGKTDVLLHHIETGDARPLRCNPRPLSVHKRALLDAALQEMLDTGAVQESQSPWASPVVLAPKKDGSVRLCVDYRRLNAVTVRDSYPFPSIDSVMYAIGNAKVFTTLDCSRGFLQIEIDPEDVPKTAFTCHRGLFEFTRLPFGLSNSPASFQRLMDIVLGDAKYNFAMAYMDDVVIFSQTFEEHLKHLGIILERLRNAGLTIHPGKVQLASPQINLLGFVVDNGVLRPNEDKLRAIAEYPQPHDVKSLQRFLGLIGFYRQFIPRCAEIANPLTLLLRKGEKWRWGEEQRVAFLQLSKAITDVASLKLPDLNRQFVVQTDASNSGLGAVLLQEHDNVLRPVAFASRTLTAAERNYSVTEKECLAIIFALKKFNMYLDGASFQIQTDHQALSWLKNLQNPAGRLARWALTLQAYDYTIAYRKAATNIVADALSRAPLQVPPTETEPKLVGLTDIVAGTSESRWGTLVSRADLRKAQQEDGLCRRVCERLAARRASGTGSDDEYDSYLLSEDGLLLRYIPQADDDSDGSPFRIVIPRKLRKSFIRYFHDSALAGHSSGSKTYDKLCRVATWPGIRQDVLKYARSCPVCQKAKPRGGQPPGLMQPVVSQSPWQIVACDVMGPFPRSPRGNQYLLVVTDHFTKRVELFPLRKLLSQRIWECLLSVFTRFGFPAELITDGASYFRSKIFIDT</sequence>
<evidence type="ECO:0000256" key="7">
    <source>
        <dbReference type="ARBA" id="ARBA00022612"/>
    </source>
</evidence>
<evidence type="ECO:0000256" key="26">
    <source>
        <dbReference type="ARBA" id="ARBA00023113"/>
    </source>
</evidence>
<keyword evidence="11" id="KW-0540">Nuclease</keyword>
<keyword evidence="17" id="KW-0863">Zinc-finger</keyword>
<dbReference type="FunFam" id="3.10.10.10:FF:000007">
    <property type="entry name" value="Retrovirus-related Pol polyprotein from transposon 17.6-like Protein"/>
    <property type="match status" value="1"/>
</dbReference>
<dbReference type="SUPFAM" id="SSF56672">
    <property type="entry name" value="DNA/RNA polymerases"/>
    <property type="match status" value="1"/>
</dbReference>
<proteinExistence type="predicted"/>
<evidence type="ECO:0000256" key="23">
    <source>
        <dbReference type="ARBA" id="ARBA00022908"/>
    </source>
</evidence>
<keyword evidence="28" id="KW-0233">DNA recombination</keyword>
<evidence type="ECO:0000256" key="11">
    <source>
        <dbReference type="ARBA" id="ARBA00022722"/>
    </source>
</evidence>
<dbReference type="GO" id="GO:0003964">
    <property type="term" value="F:RNA-directed DNA polymerase activity"/>
    <property type="evidence" value="ECO:0007669"/>
    <property type="project" value="UniProtKB-KW"/>
</dbReference>
<dbReference type="FunFam" id="3.10.20.370:FF:000001">
    <property type="entry name" value="Retrovirus-related Pol polyprotein from transposon 17.6-like protein"/>
    <property type="match status" value="1"/>
</dbReference>
<organism evidence="41">
    <name type="scientific">Ixodes ricinus</name>
    <name type="common">Common tick</name>
    <name type="synonym">Acarus ricinus</name>
    <dbReference type="NCBI Taxonomy" id="34613"/>
    <lineage>
        <taxon>Eukaryota</taxon>
        <taxon>Metazoa</taxon>
        <taxon>Ecdysozoa</taxon>
        <taxon>Arthropoda</taxon>
        <taxon>Chelicerata</taxon>
        <taxon>Arachnida</taxon>
        <taxon>Acari</taxon>
        <taxon>Parasitiformes</taxon>
        <taxon>Ixodida</taxon>
        <taxon>Ixodoidea</taxon>
        <taxon>Ixodidae</taxon>
        <taxon>Ixodinae</taxon>
        <taxon>Ixodes</taxon>
    </lineage>
</organism>
<dbReference type="EMBL" id="GEGO01002191">
    <property type="protein sequence ID" value="JAR93213.1"/>
    <property type="molecule type" value="Transcribed_RNA"/>
</dbReference>
<evidence type="ECO:0000256" key="19">
    <source>
        <dbReference type="ARBA" id="ARBA00022833"/>
    </source>
</evidence>
<dbReference type="CDD" id="cd09274">
    <property type="entry name" value="RNase_HI_RT_Ty3"/>
    <property type="match status" value="1"/>
</dbReference>
<evidence type="ECO:0000256" key="25">
    <source>
        <dbReference type="ARBA" id="ARBA00022932"/>
    </source>
</evidence>
<dbReference type="FunFam" id="1.10.340.70:FF:000001">
    <property type="entry name" value="Retrovirus-related Pol polyprotein from transposon gypsy-like Protein"/>
    <property type="match status" value="1"/>
</dbReference>
<dbReference type="Pfam" id="PF17917">
    <property type="entry name" value="RT_RNaseH"/>
    <property type="match status" value="1"/>
</dbReference>
<evidence type="ECO:0000256" key="27">
    <source>
        <dbReference type="ARBA" id="ARBA00023125"/>
    </source>
</evidence>
<evidence type="ECO:0000256" key="33">
    <source>
        <dbReference type="ARBA" id="ARBA00055265"/>
    </source>
</evidence>
<dbReference type="InterPro" id="IPR043502">
    <property type="entry name" value="DNA/RNA_pol_sf"/>
</dbReference>
<keyword evidence="24 41" id="KW-0695">RNA-directed DNA polymerase</keyword>
<feature type="domain" description="Reverse transcriptase" evidence="39">
    <location>
        <begin position="217"/>
        <end position="396"/>
    </location>
</feature>
<dbReference type="GO" id="GO:0006508">
    <property type="term" value="P:proteolysis"/>
    <property type="evidence" value="ECO:0007669"/>
    <property type="project" value="UniProtKB-KW"/>
</dbReference>
<evidence type="ECO:0000256" key="35">
    <source>
        <dbReference type="ARBA" id="ARBA00063849"/>
    </source>
</evidence>
<reference evidence="41" key="1">
    <citation type="journal article" date="2018" name="PLoS Negl. Trop. Dis.">
        <title>Sialome diversity of ticks revealed by RNAseq of single tick salivary glands.</title>
        <authorList>
            <person name="Perner J."/>
            <person name="Kropackova S."/>
            <person name="Kopacek P."/>
            <person name="Ribeiro J.M."/>
        </authorList>
    </citation>
    <scope>NUCLEOTIDE SEQUENCE</scope>
    <source>
        <strain evidence="41">Siblings of single egg batch collected in Ceske Budejovice</strain>
        <tissue evidence="41">Salivary glands</tissue>
    </source>
</reference>
<dbReference type="Gene3D" id="1.10.340.70">
    <property type="match status" value="1"/>
</dbReference>
<dbReference type="GO" id="GO:0003887">
    <property type="term" value="F:DNA-directed DNA polymerase activity"/>
    <property type="evidence" value="ECO:0007669"/>
    <property type="project" value="UniProtKB-KW"/>
</dbReference>
<evidence type="ECO:0000256" key="20">
    <source>
        <dbReference type="ARBA" id="ARBA00022840"/>
    </source>
</evidence>
<evidence type="ECO:0000259" key="40">
    <source>
        <dbReference type="PROSITE" id="PS50994"/>
    </source>
</evidence>
<keyword evidence="9" id="KW-0808">Transferase</keyword>
<dbReference type="InterPro" id="IPR041373">
    <property type="entry name" value="RT_RNaseH"/>
</dbReference>
<evidence type="ECO:0000259" key="39">
    <source>
        <dbReference type="PROSITE" id="PS50878"/>
    </source>
</evidence>
<dbReference type="Pfam" id="PF00078">
    <property type="entry name" value="RVT_1"/>
    <property type="match status" value="1"/>
</dbReference>
<keyword evidence="26" id="KW-0917">Virion maturation</keyword>
<evidence type="ECO:0000256" key="31">
    <source>
        <dbReference type="ARBA" id="ARBA00025590"/>
    </source>
</evidence>
<dbReference type="InterPro" id="IPR043128">
    <property type="entry name" value="Rev_trsase/Diguanyl_cyclase"/>
</dbReference>
<evidence type="ECO:0000256" key="30">
    <source>
        <dbReference type="ARBA" id="ARBA00023268"/>
    </source>
</evidence>
<evidence type="ECO:0000256" key="4">
    <source>
        <dbReference type="ARBA" id="ARBA00004496"/>
    </source>
</evidence>
<dbReference type="Gene3D" id="3.30.420.10">
    <property type="entry name" value="Ribonuclease H-like superfamily/Ribonuclease H"/>
    <property type="match status" value="1"/>
</dbReference>
<evidence type="ECO:0000256" key="16">
    <source>
        <dbReference type="ARBA" id="ARBA00022759"/>
    </source>
</evidence>
<keyword evidence="23" id="KW-0229">DNA integration</keyword>
<dbReference type="PROSITE" id="PS50878">
    <property type="entry name" value="RT_POL"/>
    <property type="match status" value="1"/>
</dbReference>
<evidence type="ECO:0000256" key="22">
    <source>
        <dbReference type="ARBA" id="ARBA00022884"/>
    </source>
</evidence>
<comment type="function">
    <text evidence="34">Capsid protein (CA) is the structural component of the virus-like particle (VLP), forming the shell that encapsulates the genomic RNA-nucleocapsid complex.</text>
</comment>
<dbReference type="EC" id="2.7.7.49" evidence="5"/>
<keyword evidence="20" id="KW-0067">ATP-binding</keyword>
<dbReference type="Pfam" id="PF17921">
    <property type="entry name" value="Integrase_H2C2"/>
    <property type="match status" value="1"/>
</dbReference>
<evidence type="ECO:0000313" key="41">
    <source>
        <dbReference type="EMBL" id="JAR93213.1"/>
    </source>
</evidence>
<dbReference type="InterPro" id="IPR012337">
    <property type="entry name" value="RNaseH-like_sf"/>
</dbReference>
<dbReference type="InterPro" id="IPR041588">
    <property type="entry name" value="Integrase_H2C2"/>
</dbReference>
<dbReference type="Gene3D" id="2.40.70.10">
    <property type="entry name" value="Acid Proteases"/>
    <property type="match status" value="1"/>
</dbReference>
<dbReference type="PANTHER" id="PTHR37984">
    <property type="entry name" value="PROTEIN CBG26694"/>
    <property type="match status" value="1"/>
</dbReference>
<evidence type="ECO:0000256" key="3">
    <source>
        <dbReference type="ARBA" id="ARBA00004123"/>
    </source>
</evidence>
<dbReference type="InterPro" id="IPR021109">
    <property type="entry name" value="Peptidase_aspartic_dom_sf"/>
</dbReference>
<keyword evidence="19" id="KW-0862">Zinc</keyword>
<dbReference type="Gene3D" id="3.10.10.10">
    <property type="entry name" value="HIV Type 1 Reverse Transcriptase, subunit A, domain 1"/>
    <property type="match status" value="1"/>
</dbReference>
<evidence type="ECO:0000256" key="36">
    <source>
        <dbReference type="ARBA" id="ARBA00082890"/>
    </source>
</evidence>
<feature type="signal peptide" evidence="37">
    <location>
        <begin position="1"/>
        <end position="19"/>
    </location>
</feature>
<keyword evidence="8" id="KW-0645">Protease</keyword>
<evidence type="ECO:0000256" key="10">
    <source>
        <dbReference type="ARBA" id="ARBA00022695"/>
    </source>
</evidence>
<evidence type="ECO:0000256" key="8">
    <source>
        <dbReference type="ARBA" id="ARBA00022670"/>
    </source>
</evidence>
<keyword evidence="27" id="KW-0238">DNA-binding</keyword>
<evidence type="ECO:0000256" key="34">
    <source>
        <dbReference type="ARBA" id="ARBA00055383"/>
    </source>
</evidence>
<dbReference type="CDD" id="cd01647">
    <property type="entry name" value="RT_LTR"/>
    <property type="match status" value="1"/>
</dbReference>
<evidence type="ECO:0000256" key="29">
    <source>
        <dbReference type="ARBA" id="ARBA00023242"/>
    </source>
</evidence>
<comment type="function">
    <text evidence="2">The aspartyl protease (PR) mediates the proteolytic cleavages of the Gag and Gag-Pol polyproteins after assembly of the VLP.</text>
</comment>
<evidence type="ECO:0000259" key="38">
    <source>
        <dbReference type="PROSITE" id="PS50175"/>
    </source>
</evidence>
<keyword evidence="12" id="KW-0479">Metal-binding</keyword>
<keyword evidence="18" id="KW-0378">Hydrolase</keyword>
<keyword evidence="14" id="KW-0064">Aspartyl protease</keyword>
<keyword evidence="13" id="KW-0547">Nucleotide-binding</keyword>
<feature type="domain" description="Integrase catalytic" evidence="40">
    <location>
        <begin position="778"/>
        <end position="861"/>
    </location>
</feature>
<feature type="chain" id="PRO_5007542735" description="RNA-directed DNA polymerase" evidence="37">
    <location>
        <begin position="20"/>
        <end position="861"/>
    </location>
</feature>
<keyword evidence="6" id="KW-0963">Cytoplasm</keyword>
<dbReference type="AlphaFoldDB" id="A0A147BR19"/>
<evidence type="ECO:0000256" key="1">
    <source>
        <dbReference type="ARBA" id="ARBA00000077"/>
    </source>
</evidence>
<keyword evidence="21" id="KW-0460">Magnesium</keyword>
<evidence type="ECO:0000256" key="18">
    <source>
        <dbReference type="ARBA" id="ARBA00022801"/>
    </source>
</evidence>
<dbReference type="GO" id="GO:0003677">
    <property type="term" value="F:DNA binding"/>
    <property type="evidence" value="ECO:0007669"/>
    <property type="project" value="UniProtKB-KW"/>
</dbReference>
<evidence type="ECO:0000256" key="9">
    <source>
        <dbReference type="ARBA" id="ARBA00022679"/>
    </source>
</evidence>
<dbReference type="GO" id="GO:0042575">
    <property type="term" value="C:DNA polymerase complex"/>
    <property type="evidence" value="ECO:0007669"/>
    <property type="project" value="UniProtKB-ARBA"/>
</dbReference>
<keyword evidence="37" id="KW-0732">Signal</keyword>
<dbReference type="SUPFAM" id="SSF53098">
    <property type="entry name" value="Ribonuclease H-like"/>
    <property type="match status" value="1"/>
</dbReference>
<dbReference type="PROSITE" id="PS50994">
    <property type="entry name" value="INTEGRASE"/>
    <property type="match status" value="1"/>
</dbReference>
<dbReference type="GO" id="GO:0015074">
    <property type="term" value="P:DNA integration"/>
    <property type="evidence" value="ECO:0007669"/>
    <property type="project" value="UniProtKB-KW"/>
</dbReference>
<comment type="subcellular location">
    <subcellularLocation>
        <location evidence="4">Cytoplasm</location>
    </subcellularLocation>
    <subcellularLocation>
        <location evidence="3">Nucleus</location>
    </subcellularLocation>
</comment>
<dbReference type="SUPFAM" id="SSF50630">
    <property type="entry name" value="Acid proteases"/>
    <property type="match status" value="1"/>
</dbReference>
<keyword evidence="15" id="KW-0688">Ribosomal frameshifting</keyword>
<comment type="function">
    <text evidence="31">Reverse transcriptase/ribonuclease H (RT) is a multifunctional enzyme that catalyzes the conversion of the retro-elements RNA genome into dsDNA within the VLP. The enzyme displays a DNA polymerase activity that can copy either DNA or RNA templates, and a ribonuclease H (RNase H) activity that cleaves the RNA strand of RNA-DNA heteroduplexes during plus-strand synthesis and hydrolyzes RNA primers. The conversion leads to a linear dsDNA copy of the retrotransposon that includes long terminal repeats (LTRs) at both ends.</text>
</comment>
<evidence type="ECO:0000256" key="6">
    <source>
        <dbReference type="ARBA" id="ARBA00022490"/>
    </source>
</evidence>
<keyword evidence="7" id="KW-1188">Viral release from host cell</keyword>
<keyword evidence="29" id="KW-0539">Nucleus</keyword>
<evidence type="ECO:0000256" key="24">
    <source>
        <dbReference type="ARBA" id="ARBA00022918"/>
    </source>
</evidence>